<accession>A0ACD4R5T2</accession>
<name>A0ACD4R5T2_9BACI</name>
<sequence>MTYYKQAPDCETVEIDGEWMILHSGQFTITKLNETGGFCWSLLKDAQTVDELVLSFQTQFNKVNQETKNELQCFLKELEQYGLIEHAV</sequence>
<keyword evidence="2" id="KW-1185">Reference proteome</keyword>
<dbReference type="EMBL" id="CP126116">
    <property type="protein sequence ID" value="WHZ55718.1"/>
    <property type="molecule type" value="Genomic_DNA"/>
</dbReference>
<dbReference type="Proteomes" id="UP001226091">
    <property type="component" value="Chromosome"/>
</dbReference>
<gene>
    <name evidence="1" type="ORF">QLQ22_13385</name>
</gene>
<evidence type="ECO:0000313" key="1">
    <source>
        <dbReference type="EMBL" id="WHZ55718.1"/>
    </source>
</evidence>
<evidence type="ECO:0000313" key="2">
    <source>
        <dbReference type="Proteomes" id="UP001226091"/>
    </source>
</evidence>
<reference evidence="2" key="1">
    <citation type="journal article" date="2025" name="Aquaculture">
        <title>Assessment of the bioflocculant production and safety properties of Metabacillus hrfriensis sp. nov. based on phenotypic and whole-genome sequencing analysis.</title>
        <authorList>
            <person name="Zhang R."/>
            <person name="Zhao Z."/>
            <person name="Luo L."/>
            <person name="Wang S."/>
            <person name="Guo K."/>
            <person name="Xu W."/>
        </authorList>
    </citation>
    <scope>NUCLEOTIDE SEQUENCE [LARGE SCALE GENOMIC DNA]</scope>
    <source>
        <strain evidence="2">CT-WN-B3</strain>
    </source>
</reference>
<proteinExistence type="predicted"/>
<protein>
    <submittedName>
        <fullName evidence="1">PqqD family protein</fullName>
    </submittedName>
</protein>
<organism evidence="1 2">
    <name type="scientific">Metabacillus hrfriensis</name>
    <dbReference type="NCBI Taxonomy" id="3048891"/>
    <lineage>
        <taxon>Bacteria</taxon>
        <taxon>Bacillati</taxon>
        <taxon>Bacillota</taxon>
        <taxon>Bacilli</taxon>
        <taxon>Bacillales</taxon>
        <taxon>Bacillaceae</taxon>
        <taxon>Metabacillus</taxon>
    </lineage>
</organism>